<dbReference type="InterPro" id="IPR013249">
    <property type="entry name" value="RNA_pol_sigma70_r4_t2"/>
</dbReference>
<evidence type="ECO:0000256" key="4">
    <source>
        <dbReference type="ARBA" id="ARBA00023125"/>
    </source>
</evidence>
<keyword evidence="3" id="KW-0731">Sigma factor</keyword>
<comment type="similarity">
    <text evidence="1">Belongs to the sigma-70 factor family. ECF subfamily.</text>
</comment>
<dbReference type="Gene3D" id="3.40.50.300">
    <property type="entry name" value="P-loop containing nucleotide triphosphate hydrolases"/>
    <property type="match status" value="1"/>
</dbReference>
<dbReference type="Gene3D" id="1.10.10.10">
    <property type="entry name" value="Winged helix-like DNA-binding domain superfamily/Winged helix DNA-binding domain"/>
    <property type="match status" value="1"/>
</dbReference>
<gene>
    <name evidence="7" type="ORF">GOACH_03_01010</name>
</gene>
<dbReference type="InterPro" id="IPR016032">
    <property type="entry name" value="Sig_transdc_resp-reg_C-effctor"/>
</dbReference>
<dbReference type="GO" id="GO:0016987">
    <property type="term" value="F:sigma factor activity"/>
    <property type="evidence" value="ECO:0007669"/>
    <property type="project" value="UniProtKB-KW"/>
</dbReference>
<dbReference type="InterPro" id="IPR003593">
    <property type="entry name" value="AAA+_ATPase"/>
</dbReference>
<dbReference type="Pfam" id="PF08281">
    <property type="entry name" value="Sigma70_r4_2"/>
    <property type="match status" value="1"/>
</dbReference>
<keyword evidence="8" id="KW-1185">Reference proteome</keyword>
<evidence type="ECO:0000259" key="6">
    <source>
        <dbReference type="PROSITE" id="PS00622"/>
    </source>
</evidence>
<sequence>MSDRWPWSARAAEVARIRTELATPSGGFLLLRGPAGCGKTRLVRESVAGLPDRVQWISGTTASRQVPLSAFAAWIDYEVTDPLRRISDLVAKLSADPGVGAPHSGQIIVIDDIDRLDEQSMLVVNRLRSRPSVKIVAVLRDDAPPTTAVTDLLRDRTIPVMTVPPLTAEETAEFLRGGLRGRVSAPLAARLWALTRGNPLYLIALCEANVEQGAIARRGDVWVIDSELRVPDSLSTTIEAELAGASDSVLEVVDSVALAEPLALSVLEQLCALDHIEDAETAGYIVIDDTDPFDGDPHVRIGHPLYAEVRLARAGVARLRRLRARVVERITADNTTDSTASIRRALLAVDADIDRARRDSLILDGASAALHQLQLTLARELSAKALDGPSAIPAAILHGYSLSVSGMGDAAEATLAPLATTDDAETRDTVAFLRAANRFWVFDDAAGARSIVVDDSVGVATRSMIDFLCAAVSGEPGRALRLASSFPSIDALPPLFGTFVGWGAIAALGSLGRVQEMNDTAKAAYRIADSNRAAAYHRAELGYMHAYFCALTGDLGTVNMIASDVATITEDVGGIAVYWAWGIRGLAAVAHGDARDAALSLDATLRDMLACGGPDFMQLPFYIERAYAAALAGDRAALDECIERLPDPPSGALGYGRDRIDLLGCWRSALDGVISEAIAGAVGIAQRAREAGQLASELFALHTALRWGDCDHARRLVDLAEELSDVPRARPAADHAVALAAADGDALCRAAASYRSIGMLDAAADAYGHAATAYVAANRHGARLSALEQLGELRVRLGLDTPAIIAATSDAPMPTRQQEIVTLARRGLSNKAIAERLSLSVRTVEGHIYRAGLRLGEPIRRRDDTD</sequence>
<dbReference type="SUPFAM" id="SSF46894">
    <property type="entry name" value="C-terminal effector domain of the bipartite response regulators"/>
    <property type="match status" value="1"/>
</dbReference>
<evidence type="ECO:0000256" key="2">
    <source>
        <dbReference type="ARBA" id="ARBA00023015"/>
    </source>
</evidence>
<dbReference type="InterPro" id="IPR000792">
    <property type="entry name" value="Tscrpt_reg_LuxR_C"/>
</dbReference>
<dbReference type="InterPro" id="IPR036388">
    <property type="entry name" value="WH-like_DNA-bd_sf"/>
</dbReference>
<evidence type="ECO:0000256" key="1">
    <source>
        <dbReference type="ARBA" id="ARBA00010641"/>
    </source>
</evidence>
<organism evidence="7 8">
    <name type="scientific">Gordonia aichiensis NBRC 108223</name>
    <dbReference type="NCBI Taxonomy" id="1220583"/>
    <lineage>
        <taxon>Bacteria</taxon>
        <taxon>Bacillati</taxon>
        <taxon>Actinomycetota</taxon>
        <taxon>Actinomycetes</taxon>
        <taxon>Mycobacteriales</taxon>
        <taxon>Gordoniaceae</taxon>
        <taxon>Gordonia</taxon>
    </lineage>
</organism>
<dbReference type="SMART" id="SM00421">
    <property type="entry name" value="HTH_LUXR"/>
    <property type="match status" value="1"/>
</dbReference>
<dbReference type="InterPro" id="IPR027417">
    <property type="entry name" value="P-loop_NTPase"/>
</dbReference>
<protein>
    <submittedName>
        <fullName evidence="7">Putative LuxR family transcriptional regulator</fullName>
    </submittedName>
</protein>
<dbReference type="PROSITE" id="PS00622">
    <property type="entry name" value="HTH_LUXR_1"/>
    <property type="match status" value="1"/>
</dbReference>
<dbReference type="PANTHER" id="PTHR44688:SF16">
    <property type="entry name" value="DNA-BINDING TRANSCRIPTIONAL ACTIVATOR DEVR_DOSR"/>
    <property type="match status" value="1"/>
</dbReference>
<dbReference type="GO" id="GO:0003677">
    <property type="term" value="F:DNA binding"/>
    <property type="evidence" value="ECO:0007669"/>
    <property type="project" value="UniProtKB-KW"/>
</dbReference>
<comment type="caution">
    <text evidence="7">The sequence shown here is derived from an EMBL/GenBank/DDBJ whole genome shotgun (WGS) entry which is preliminary data.</text>
</comment>
<dbReference type="SMART" id="SM00382">
    <property type="entry name" value="AAA"/>
    <property type="match status" value="1"/>
</dbReference>
<keyword evidence="2" id="KW-0805">Transcription regulation</keyword>
<dbReference type="RefSeq" id="WP_005169720.1">
    <property type="nucleotide sequence ID" value="NZ_BANR01000003.1"/>
</dbReference>
<accession>L7KDZ1</accession>
<reference evidence="7 8" key="1">
    <citation type="submission" date="2012-12" db="EMBL/GenBank/DDBJ databases">
        <title>Whole genome shotgun sequence of Gordonia aichiensis NBRC 108223.</title>
        <authorList>
            <person name="Isaki-Nakamura S."/>
            <person name="Hosoyama A."/>
            <person name="Tsuchikane K."/>
            <person name="Ando Y."/>
            <person name="Baba S."/>
            <person name="Ohji S."/>
            <person name="Hamada M."/>
            <person name="Tamura T."/>
            <person name="Yamazoe A."/>
            <person name="Yamazaki S."/>
            <person name="Fujita N."/>
        </authorList>
    </citation>
    <scope>NUCLEOTIDE SEQUENCE [LARGE SCALE GENOMIC DNA]</scope>
    <source>
        <strain evidence="7 8">NBRC 108223</strain>
    </source>
</reference>
<evidence type="ECO:0000313" key="7">
    <source>
        <dbReference type="EMBL" id="GAC47085.1"/>
    </source>
</evidence>
<dbReference type="GO" id="GO:0006352">
    <property type="term" value="P:DNA-templated transcription initiation"/>
    <property type="evidence" value="ECO:0007669"/>
    <property type="project" value="InterPro"/>
</dbReference>
<dbReference type="eggNOG" id="COG2909">
    <property type="taxonomic scope" value="Bacteria"/>
</dbReference>
<evidence type="ECO:0000256" key="3">
    <source>
        <dbReference type="ARBA" id="ARBA00023082"/>
    </source>
</evidence>
<evidence type="ECO:0000256" key="5">
    <source>
        <dbReference type="ARBA" id="ARBA00023163"/>
    </source>
</evidence>
<dbReference type="STRING" id="1220583.GOACH_03_01010"/>
<dbReference type="EMBL" id="BANR01000003">
    <property type="protein sequence ID" value="GAC47085.1"/>
    <property type="molecule type" value="Genomic_DNA"/>
</dbReference>
<keyword evidence="4" id="KW-0238">DNA-binding</keyword>
<dbReference type="AlphaFoldDB" id="L7KDZ1"/>
<dbReference type="Proteomes" id="UP000010988">
    <property type="component" value="Unassembled WGS sequence"/>
</dbReference>
<dbReference type="PRINTS" id="PR00038">
    <property type="entry name" value="HTHLUXR"/>
</dbReference>
<proteinExistence type="inferred from homology"/>
<dbReference type="SUPFAM" id="SSF52540">
    <property type="entry name" value="P-loop containing nucleoside triphosphate hydrolases"/>
    <property type="match status" value="1"/>
</dbReference>
<keyword evidence="5" id="KW-0804">Transcription</keyword>
<dbReference type="OrthoDB" id="4361812at2"/>
<evidence type="ECO:0000313" key="8">
    <source>
        <dbReference type="Proteomes" id="UP000010988"/>
    </source>
</evidence>
<name>L7KDZ1_9ACTN</name>
<dbReference type="PANTHER" id="PTHR44688">
    <property type="entry name" value="DNA-BINDING TRANSCRIPTIONAL ACTIVATOR DEVR_DOSR"/>
    <property type="match status" value="1"/>
</dbReference>
<feature type="domain" description="HTH luxR-type" evidence="6">
    <location>
        <begin position="827"/>
        <end position="854"/>
    </location>
</feature>